<dbReference type="SUPFAM" id="SSF50129">
    <property type="entry name" value="GroES-like"/>
    <property type="match status" value="1"/>
</dbReference>
<gene>
    <name evidence="3" type="primary">groES</name>
    <name evidence="3" type="synonym">groS</name>
    <name evidence="5" type="ORF">CFH83_07905</name>
</gene>
<dbReference type="RefSeq" id="WP_294896107.1">
    <property type="nucleotide sequence ID" value="NZ_DLUI01000113.1"/>
</dbReference>
<dbReference type="Gene3D" id="2.30.33.40">
    <property type="entry name" value="GroES chaperonin"/>
    <property type="match status" value="1"/>
</dbReference>
<evidence type="ECO:0000313" key="6">
    <source>
        <dbReference type="Proteomes" id="UP000228859"/>
    </source>
</evidence>
<proteinExistence type="inferred from homology"/>
<sequence>MNFQPLGKRVLVQRLEEATTTASGIIIPDNAKEKPSQGTVIAVSEKVTNVEVGNVVVFGKYAGTELTLEGKAYLVIATSDLLGIIK</sequence>
<dbReference type="SMART" id="SM00883">
    <property type="entry name" value="Cpn10"/>
    <property type="match status" value="1"/>
</dbReference>
<dbReference type="GO" id="GO:0005524">
    <property type="term" value="F:ATP binding"/>
    <property type="evidence" value="ECO:0007669"/>
    <property type="project" value="InterPro"/>
</dbReference>
<evidence type="ECO:0000256" key="3">
    <source>
        <dbReference type="HAMAP-Rule" id="MF_00580"/>
    </source>
</evidence>
<evidence type="ECO:0000256" key="1">
    <source>
        <dbReference type="ARBA" id="ARBA00006975"/>
    </source>
</evidence>
<dbReference type="GO" id="GO:0051082">
    <property type="term" value="F:unfolded protein binding"/>
    <property type="evidence" value="ECO:0007669"/>
    <property type="project" value="TreeGrafter"/>
</dbReference>
<dbReference type="PRINTS" id="PR00297">
    <property type="entry name" value="CHAPERONIN10"/>
</dbReference>
<comment type="caution">
    <text evidence="5">The sequence shown here is derived from an EMBL/GenBank/DDBJ whole genome shotgun (WGS) entry which is preliminary data.</text>
</comment>
<evidence type="ECO:0000256" key="4">
    <source>
        <dbReference type="RuleBase" id="RU000535"/>
    </source>
</evidence>
<dbReference type="GO" id="GO:0044183">
    <property type="term" value="F:protein folding chaperone"/>
    <property type="evidence" value="ECO:0007669"/>
    <property type="project" value="InterPro"/>
</dbReference>
<accession>A0A2D3WIE9</accession>
<dbReference type="PANTHER" id="PTHR10772:SF58">
    <property type="entry name" value="CO-CHAPERONIN GROES"/>
    <property type="match status" value="1"/>
</dbReference>
<dbReference type="InterPro" id="IPR037124">
    <property type="entry name" value="Chaperonin_GroES_sf"/>
</dbReference>
<dbReference type="InterPro" id="IPR020818">
    <property type="entry name" value="Chaperonin_GroES"/>
</dbReference>
<evidence type="ECO:0000313" key="5">
    <source>
        <dbReference type="EMBL" id="DAB38056.1"/>
    </source>
</evidence>
<comment type="subunit">
    <text evidence="3">Heptamer of 7 subunits arranged in a ring. Interacts with the chaperonin GroEL.</text>
</comment>
<reference evidence="5 6" key="1">
    <citation type="journal article" date="2017" name="Front. Microbiol.">
        <title>Comparative Genomic Analysis of the Class Epsilonproteobacteria and Proposed Reclassification to Epsilonbacteraeota (phyl. nov.).</title>
        <authorList>
            <person name="Waite D.W."/>
            <person name="Vanwonterghem I."/>
            <person name="Rinke C."/>
            <person name="Parks D.H."/>
            <person name="Zhang Y."/>
            <person name="Takai K."/>
            <person name="Sievert S.M."/>
            <person name="Simon J."/>
            <person name="Campbell B.J."/>
            <person name="Hanson T.E."/>
            <person name="Woyke T."/>
            <person name="Klotz M.G."/>
            <person name="Hugenholtz P."/>
        </authorList>
    </citation>
    <scope>NUCLEOTIDE SEQUENCE [LARGE SCALE GENOMIC DNA]</scope>
    <source>
        <strain evidence="5">UBA12443</strain>
    </source>
</reference>
<dbReference type="HAMAP" id="MF_00580">
    <property type="entry name" value="CH10"/>
    <property type="match status" value="1"/>
</dbReference>
<dbReference type="AlphaFoldDB" id="A0A2D3WIE9"/>
<organism evidence="5 6">
    <name type="scientific">Sulfuricurvum kujiense</name>
    <dbReference type="NCBI Taxonomy" id="148813"/>
    <lineage>
        <taxon>Bacteria</taxon>
        <taxon>Pseudomonadati</taxon>
        <taxon>Campylobacterota</taxon>
        <taxon>Epsilonproteobacteria</taxon>
        <taxon>Campylobacterales</taxon>
        <taxon>Sulfurimonadaceae</taxon>
        <taxon>Sulfuricurvum</taxon>
    </lineage>
</organism>
<keyword evidence="3" id="KW-0963">Cytoplasm</keyword>
<evidence type="ECO:0000256" key="2">
    <source>
        <dbReference type="ARBA" id="ARBA00023186"/>
    </source>
</evidence>
<dbReference type="NCBIfam" id="NF001537">
    <property type="entry name" value="PRK00364.3-3"/>
    <property type="match status" value="1"/>
</dbReference>
<comment type="similarity">
    <text evidence="1 3 4">Belongs to the GroES chaperonin family.</text>
</comment>
<dbReference type="FunFam" id="2.30.33.40:FF:000001">
    <property type="entry name" value="10 kDa chaperonin"/>
    <property type="match status" value="1"/>
</dbReference>
<dbReference type="Pfam" id="PF00166">
    <property type="entry name" value="Cpn10"/>
    <property type="match status" value="1"/>
</dbReference>
<name>A0A2D3WIE9_9BACT</name>
<comment type="subcellular location">
    <subcellularLocation>
        <location evidence="3">Cytoplasm</location>
    </subcellularLocation>
</comment>
<dbReference type="GO" id="GO:0005737">
    <property type="term" value="C:cytoplasm"/>
    <property type="evidence" value="ECO:0007669"/>
    <property type="project" value="UniProtKB-SubCell"/>
</dbReference>
<protein>
    <recommendedName>
        <fullName evidence="3">Co-chaperonin GroES</fullName>
    </recommendedName>
    <alternativeName>
        <fullName evidence="3">10 kDa chaperonin</fullName>
    </alternativeName>
    <alternativeName>
        <fullName evidence="3">Chaperonin-10</fullName>
        <shortName evidence="3">Cpn10</shortName>
    </alternativeName>
</protein>
<keyword evidence="2 3" id="KW-0143">Chaperone</keyword>
<dbReference type="Proteomes" id="UP000228859">
    <property type="component" value="Unassembled WGS sequence"/>
</dbReference>
<dbReference type="PANTHER" id="PTHR10772">
    <property type="entry name" value="10 KDA HEAT SHOCK PROTEIN"/>
    <property type="match status" value="1"/>
</dbReference>
<dbReference type="GO" id="GO:0046872">
    <property type="term" value="F:metal ion binding"/>
    <property type="evidence" value="ECO:0007669"/>
    <property type="project" value="TreeGrafter"/>
</dbReference>
<dbReference type="CDD" id="cd00320">
    <property type="entry name" value="cpn10"/>
    <property type="match status" value="1"/>
</dbReference>
<dbReference type="EMBL" id="DLUI01000113">
    <property type="protein sequence ID" value="DAB38056.1"/>
    <property type="molecule type" value="Genomic_DNA"/>
</dbReference>
<dbReference type="InterPro" id="IPR011032">
    <property type="entry name" value="GroES-like_sf"/>
</dbReference>
<dbReference type="GO" id="GO:0051087">
    <property type="term" value="F:protein-folding chaperone binding"/>
    <property type="evidence" value="ECO:0007669"/>
    <property type="project" value="TreeGrafter"/>
</dbReference>
<comment type="function">
    <text evidence="3 4">Together with the chaperonin GroEL, plays an essential role in assisting protein folding. The GroEL-GroES system forms a nano-cage that allows encapsulation of the non-native substrate proteins and provides a physical environment optimized to promote and accelerate protein folding. GroES binds to the apical surface of the GroEL ring, thereby capping the opening of the GroEL channel.</text>
</comment>